<dbReference type="EMBL" id="NEMB01000003">
    <property type="protein sequence ID" value="PQQ65948.1"/>
    <property type="molecule type" value="Genomic_DNA"/>
</dbReference>
<name>A0A2S8R819_9FIRM</name>
<keyword evidence="1" id="KW-1133">Transmembrane helix</keyword>
<accession>A0A2S8R819</accession>
<evidence type="ECO:0000313" key="2">
    <source>
        <dbReference type="EMBL" id="PQQ65948.1"/>
    </source>
</evidence>
<dbReference type="AlphaFoldDB" id="A0A2S8R819"/>
<proteinExistence type="predicted"/>
<organism evidence="2 3">
    <name type="scientific">Acetivibrio saccincola</name>
    <dbReference type="NCBI Taxonomy" id="1677857"/>
    <lineage>
        <taxon>Bacteria</taxon>
        <taxon>Bacillati</taxon>
        <taxon>Bacillota</taxon>
        <taxon>Clostridia</taxon>
        <taxon>Eubacteriales</taxon>
        <taxon>Oscillospiraceae</taxon>
        <taxon>Acetivibrio</taxon>
    </lineage>
</organism>
<dbReference type="Proteomes" id="UP000239720">
    <property type="component" value="Unassembled WGS sequence"/>
</dbReference>
<keyword evidence="1" id="KW-0812">Transmembrane</keyword>
<gene>
    <name evidence="2" type="ORF">B9R14_03650</name>
</gene>
<feature type="transmembrane region" description="Helical" evidence="1">
    <location>
        <begin position="43"/>
        <end position="62"/>
    </location>
</feature>
<sequence length="124" mass="14245">MNNTIKNRIILGLKSFIIIFLGGLLLELIVANIGHHKINILKSFLNSFGFSVGLSVFGNVFITAKKLNNETLENEKLDRSFYGSCKHTFFFSYNTKYTRNSLCSPIIKNIKKQSCNSRWRFKLC</sequence>
<protein>
    <submittedName>
        <fullName evidence="2">Uncharacterized protein</fullName>
    </submittedName>
</protein>
<reference evidence="2 3" key="1">
    <citation type="journal article" date="2018" name="Syst. Appl. Microbiol.">
        <title>Characterization and high-quality draft genome sequence of Herbivorax saccincola A7, an anaerobic, alkaliphilic, thermophilic, cellulolytic, and xylanolytic bacterium.</title>
        <authorList>
            <person name="Aikawa S."/>
            <person name="Baramee S."/>
            <person name="Sermsathanaswadi J."/>
            <person name="Thianheng P."/>
            <person name="Tachaapaikoon C."/>
            <person name="Shikata A."/>
            <person name="Waeonukul R."/>
            <person name="Pason P."/>
            <person name="Ratanakhanokchai K."/>
            <person name="Kosugi A."/>
        </authorList>
    </citation>
    <scope>NUCLEOTIDE SEQUENCE [LARGE SCALE GENOMIC DNA]</scope>
    <source>
        <strain evidence="2 3">A7</strain>
    </source>
</reference>
<dbReference type="RefSeq" id="WP_101303733.1">
    <property type="nucleotide sequence ID" value="NZ_CP025197.1"/>
</dbReference>
<evidence type="ECO:0000256" key="1">
    <source>
        <dbReference type="SAM" id="Phobius"/>
    </source>
</evidence>
<keyword evidence="1" id="KW-0472">Membrane</keyword>
<feature type="transmembrane region" description="Helical" evidence="1">
    <location>
        <begin position="12"/>
        <end position="31"/>
    </location>
</feature>
<comment type="caution">
    <text evidence="2">The sequence shown here is derived from an EMBL/GenBank/DDBJ whole genome shotgun (WGS) entry which is preliminary data.</text>
</comment>
<evidence type="ECO:0000313" key="3">
    <source>
        <dbReference type="Proteomes" id="UP000239720"/>
    </source>
</evidence>